<dbReference type="InterPro" id="IPR036291">
    <property type="entry name" value="NAD(P)-bd_dom_sf"/>
</dbReference>
<dbReference type="AlphaFoldDB" id="A0A0P7ZEP3"/>
<feature type="binding site" evidence="8 10">
    <location>
        <position position="100"/>
    </location>
    <ligand>
        <name>substrate</name>
    </ligand>
</feature>
<evidence type="ECO:0000313" key="18">
    <source>
        <dbReference type="Proteomes" id="UP000050360"/>
    </source>
</evidence>
<evidence type="ECO:0000313" key="17">
    <source>
        <dbReference type="EMBL" id="KPQ43175.1"/>
    </source>
</evidence>
<dbReference type="InterPro" id="IPR036343">
    <property type="entry name" value="GluRdtase_N_sf"/>
</dbReference>
<dbReference type="SUPFAM" id="SSF69075">
    <property type="entry name" value="Glutamyl tRNA-reductase dimerization domain"/>
    <property type="match status" value="1"/>
</dbReference>
<evidence type="ECO:0000256" key="4">
    <source>
        <dbReference type="ARBA" id="ARBA00022857"/>
    </source>
</evidence>
<evidence type="ECO:0000256" key="2">
    <source>
        <dbReference type="ARBA" id="ARBA00005916"/>
    </source>
</evidence>
<feature type="domain" description="Glutamyl-tRNA reductase N-terminal" evidence="16">
    <location>
        <begin position="9"/>
        <end position="147"/>
    </location>
</feature>
<dbReference type="EMBL" id="LKCM01000173">
    <property type="protein sequence ID" value="KPQ43175.1"/>
    <property type="molecule type" value="Genomic_DNA"/>
</dbReference>
<feature type="binding site" evidence="8 10">
    <location>
        <begin position="48"/>
        <end position="51"/>
    </location>
    <ligand>
        <name>substrate</name>
    </ligand>
</feature>
<keyword evidence="5 8" id="KW-0560">Oxidoreductase</keyword>
<comment type="caution">
    <text evidence="17">The sequence shown here is derived from an EMBL/GenBank/DDBJ whole genome shotgun (WGS) entry which is preliminary data.</text>
</comment>
<evidence type="ECO:0000256" key="13">
    <source>
        <dbReference type="RuleBase" id="RU000584"/>
    </source>
</evidence>
<evidence type="ECO:0000256" key="8">
    <source>
        <dbReference type="HAMAP-Rule" id="MF_00087"/>
    </source>
</evidence>
<dbReference type="PIRSF" id="PIRSF000445">
    <property type="entry name" value="4pyrrol_synth_GluRdtase"/>
    <property type="match status" value="1"/>
</dbReference>
<dbReference type="FunFam" id="3.40.50.720:FF:000031">
    <property type="entry name" value="Glutamyl-tRNA reductase"/>
    <property type="match status" value="1"/>
</dbReference>
<comment type="catalytic activity">
    <reaction evidence="7 8 13">
        <text>(S)-4-amino-5-oxopentanoate + tRNA(Glu) + NADP(+) = L-glutamyl-tRNA(Glu) + NADPH + H(+)</text>
        <dbReference type="Rhea" id="RHEA:12344"/>
        <dbReference type="Rhea" id="RHEA-COMP:9663"/>
        <dbReference type="Rhea" id="RHEA-COMP:9680"/>
        <dbReference type="ChEBI" id="CHEBI:15378"/>
        <dbReference type="ChEBI" id="CHEBI:57501"/>
        <dbReference type="ChEBI" id="CHEBI:57783"/>
        <dbReference type="ChEBI" id="CHEBI:58349"/>
        <dbReference type="ChEBI" id="CHEBI:78442"/>
        <dbReference type="ChEBI" id="CHEBI:78520"/>
        <dbReference type="EC" id="1.2.1.70"/>
    </reaction>
</comment>
<feature type="domain" description="Quinate/shikimate 5-dehydrogenase/glutamyl-tRNA reductase" evidence="15">
    <location>
        <begin position="162"/>
        <end position="296"/>
    </location>
</feature>
<evidence type="ECO:0000256" key="7">
    <source>
        <dbReference type="ARBA" id="ARBA00047464"/>
    </source>
</evidence>
<evidence type="ECO:0000256" key="1">
    <source>
        <dbReference type="ARBA" id="ARBA00005059"/>
    </source>
</evidence>
<reference evidence="17 18" key="1">
    <citation type="submission" date="2015-09" db="EMBL/GenBank/DDBJ databases">
        <title>A metagenomics-based metabolic model of nitrate-dependent anaerobic oxidation of methane by Methanoperedens-like archaea.</title>
        <authorList>
            <person name="Arshad A."/>
            <person name="Speth D.R."/>
            <person name="De Graaf R.M."/>
            <person name="Op Den Camp H.J."/>
            <person name="Jetten M.S."/>
            <person name="Welte C.U."/>
        </authorList>
    </citation>
    <scope>NUCLEOTIDE SEQUENCE [LARGE SCALE GENOMIC DNA]</scope>
</reference>
<dbReference type="Gene3D" id="3.30.460.30">
    <property type="entry name" value="Glutamyl-tRNA reductase, N-terminal domain"/>
    <property type="match status" value="1"/>
</dbReference>
<organism evidence="17 18">
    <name type="scientific">Candidatus Methanoperedens nitratireducens</name>
    <dbReference type="NCBI Taxonomy" id="1392998"/>
    <lineage>
        <taxon>Archaea</taxon>
        <taxon>Methanobacteriati</taxon>
        <taxon>Methanobacteriota</taxon>
        <taxon>Stenosarchaea group</taxon>
        <taxon>Methanomicrobia</taxon>
        <taxon>Methanosarcinales</taxon>
        <taxon>ANME-2 cluster</taxon>
        <taxon>Candidatus Methanoperedentaceae</taxon>
        <taxon>Candidatus Methanoperedens</taxon>
    </lineage>
</organism>
<dbReference type="InterPro" id="IPR015895">
    <property type="entry name" value="4pyrrol_synth_GluRdtase_N"/>
</dbReference>
<evidence type="ECO:0000256" key="6">
    <source>
        <dbReference type="ARBA" id="ARBA00023244"/>
    </source>
</evidence>
<sequence>MTEISSMLITHTKATIVEMESAWHGGIDQLLVHLKSHDLVEECAVLKTCNRVEVYVVSPKGSKVLFEFAKHMKVSSRIIDFLDHEESLRHLLRLTSGLESMIVGEDQILGQVKELFLMAKKAGAVGKVLDTAFNKSIQVGKRTRNETGINKGSVSIGSAAVELAEKELGGLVGKTVMVIGAGEMGTLVAKALANKDIKVIYVANRTLDKAQALACELNGEAVPYEEMEEYIPKSDVVISATKAPHFVLTQEIMSRLLEKRKKDIMLVDIGNPRNIESSTGDLPGVSLHNIDSLRSISEANLDKRRAEAKKAEIIIEEELALLKRQYKRQMADNIISALYSKVEKIREQEREAAINKLKSRHTIGDIEREVLDDMTNSFAKQILAEPTKILRNAAEHDDEKFLDTVSELFKLNGKKVK</sequence>
<evidence type="ECO:0000259" key="15">
    <source>
        <dbReference type="Pfam" id="PF01488"/>
    </source>
</evidence>
<evidence type="ECO:0000256" key="9">
    <source>
        <dbReference type="PIRSR" id="PIRSR000445-1"/>
    </source>
</evidence>
<dbReference type="SUPFAM" id="SSF69742">
    <property type="entry name" value="Glutamyl tRNA-reductase catalytic, N-terminal domain"/>
    <property type="match status" value="1"/>
</dbReference>
<dbReference type="GO" id="GO:0008883">
    <property type="term" value="F:glutamyl-tRNA reductase activity"/>
    <property type="evidence" value="ECO:0007669"/>
    <property type="project" value="UniProtKB-UniRule"/>
</dbReference>
<feature type="binding site" evidence="8 10">
    <location>
        <begin position="105"/>
        <end position="107"/>
    </location>
    <ligand>
        <name>substrate</name>
    </ligand>
</feature>
<dbReference type="InterPro" id="IPR018214">
    <property type="entry name" value="GluRdtase_CS"/>
</dbReference>
<keyword evidence="4 8" id="KW-0521">NADP</keyword>
<dbReference type="CDD" id="cd05213">
    <property type="entry name" value="NAD_bind_Glutamyl_tRNA_reduct"/>
    <property type="match status" value="1"/>
</dbReference>
<dbReference type="InterPro" id="IPR000343">
    <property type="entry name" value="4pyrrol_synth_GluRdtase"/>
</dbReference>
<feature type="domain" description="Tetrapyrrole biosynthesis glutamyl-tRNA reductase dimerisation" evidence="14">
    <location>
        <begin position="310"/>
        <end position="411"/>
    </location>
</feature>
<dbReference type="NCBIfam" id="TIGR01035">
    <property type="entry name" value="hemA"/>
    <property type="match status" value="1"/>
</dbReference>
<dbReference type="Pfam" id="PF00745">
    <property type="entry name" value="GlutR_dimer"/>
    <property type="match status" value="1"/>
</dbReference>
<dbReference type="FunFam" id="3.30.460.30:FF:000001">
    <property type="entry name" value="Glutamyl-tRNA reductase"/>
    <property type="match status" value="1"/>
</dbReference>
<comment type="domain">
    <text evidence="8">Possesses an unusual extended V-shaped dimeric structure with each monomer consisting of three distinct domains arranged along a curved 'spinal' alpha-helix. The N-terminal catalytic domain specifically recognizes the glutamate moiety of the substrate. The second domain is the NADPH-binding domain, and the third C-terminal domain is responsible for dimerization.</text>
</comment>
<dbReference type="InterPro" id="IPR036453">
    <property type="entry name" value="GluRdtase_dimer_dom_sf"/>
</dbReference>
<evidence type="ECO:0000256" key="5">
    <source>
        <dbReference type="ARBA" id="ARBA00023002"/>
    </source>
</evidence>
<dbReference type="EC" id="1.2.1.70" evidence="3 8"/>
<evidence type="ECO:0000256" key="3">
    <source>
        <dbReference type="ARBA" id="ARBA00012970"/>
    </source>
</evidence>
<feature type="site" description="Important for activity" evidence="8 12">
    <location>
        <position position="90"/>
    </location>
</feature>
<dbReference type="PROSITE" id="PS00747">
    <property type="entry name" value="GLUTR"/>
    <property type="match status" value="1"/>
</dbReference>
<proteinExistence type="inferred from homology"/>
<evidence type="ECO:0000256" key="11">
    <source>
        <dbReference type="PIRSR" id="PIRSR000445-3"/>
    </source>
</evidence>
<dbReference type="Pfam" id="PF01488">
    <property type="entry name" value="Shikimate_DH"/>
    <property type="match status" value="1"/>
</dbReference>
<feature type="binding site" evidence="8 11">
    <location>
        <begin position="180"/>
        <end position="185"/>
    </location>
    <ligand>
        <name>NADP(+)</name>
        <dbReference type="ChEBI" id="CHEBI:58349"/>
    </ligand>
</feature>
<dbReference type="GO" id="GO:0050661">
    <property type="term" value="F:NADP binding"/>
    <property type="evidence" value="ECO:0007669"/>
    <property type="project" value="InterPro"/>
</dbReference>
<evidence type="ECO:0000256" key="12">
    <source>
        <dbReference type="PIRSR" id="PIRSR000445-4"/>
    </source>
</evidence>
<accession>A0A0P7ZEP3</accession>
<dbReference type="InterPro" id="IPR015896">
    <property type="entry name" value="4pyrrol_synth_GluRdtase_dimer"/>
</dbReference>
<dbReference type="HAMAP" id="MF_00087">
    <property type="entry name" value="Glu_tRNA_reductase"/>
    <property type="match status" value="1"/>
</dbReference>
<dbReference type="InterPro" id="IPR006151">
    <property type="entry name" value="Shikm_DH/Glu-tRNA_Rdtase"/>
</dbReference>
<comment type="function">
    <text evidence="8">Catalyzes the NADPH-dependent reduction of glutamyl-tRNA(Glu) to glutamate 1-semialdehyde (GSA).</text>
</comment>
<feature type="active site" description="Nucleophile" evidence="8 9">
    <location>
        <position position="49"/>
    </location>
</feature>
<comment type="pathway">
    <text evidence="1 8 13">Porphyrin-containing compound metabolism; protoporphyrin-IX biosynthesis; 5-aminolevulinate from L-glutamyl-tRNA(Glu): step 1/2.</text>
</comment>
<evidence type="ECO:0000256" key="10">
    <source>
        <dbReference type="PIRSR" id="PIRSR000445-2"/>
    </source>
</evidence>
<protein>
    <recommendedName>
        <fullName evidence="3 8">Glutamyl-tRNA reductase</fullName>
        <shortName evidence="8">GluTR</shortName>
        <ecNumber evidence="3 8">1.2.1.70</ecNumber>
    </recommendedName>
</protein>
<dbReference type="UniPathway" id="UPA00251">
    <property type="reaction ID" value="UER00316"/>
</dbReference>
<evidence type="ECO:0000259" key="16">
    <source>
        <dbReference type="Pfam" id="PF05201"/>
    </source>
</evidence>
<dbReference type="Gene3D" id="3.40.50.720">
    <property type="entry name" value="NAD(P)-binding Rossmann-like Domain"/>
    <property type="match status" value="1"/>
</dbReference>
<dbReference type="Proteomes" id="UP000050360">
    <property type="component" value="Unassembled WGS sequence"/>
</dbReference>
<keyword evidence="6 8" id="KW-0627">Porphyrin biosynthesis</keyword>
<gene>
    <name evidence="8 17" type="primary">hemA</name>
    <name evidence="17" type="ORF">MPEBLZ_02289</name>
</gene>
<comment type="subunit">
    <text evidence="8">Homodimer.</text>
</comment>
<comment type="similarity">
    <text evidence="2 8 13">Belongs to the glutamyl-tRNA reductase family.</text>
</comment>
<dbReference type="Pfam" id="PF05201">
    <property type="entry name" value="GlutR_N"/>
    <property type="match status" value="1"/>
</dbReference>
<dbReference type="PANTHER" id="PTHR43013:SF1">
    <property type="entry name" value="GLUTAMYL-TRNA REDUCTASE"/>
    <property type="match status" value="1"/>
</dbReference>
<evidence type="ECO:0000259" key="14">
    <source>
        <dbReference type="Pfam" id="PF00745"/>
    </source>
</evidence>
<dbReference type="PATRIC" id="fig|1719120.3.peg.2500"/>
<dbReference type="SUPFAM" id="SSF51735">
    <property type="entry name" value="NAD(P)-binding Rossmann-fold domains"/>
    <property type="match status" value="1"/>
</dbReference>
<feature type="binding site" evidence="8 10">
    <location>
        <position position="111"/>
    </location>
    <ligand>
        <name>substrate</name>
    </ligand>
</feature>
<comment type="miscellaneous">
    <text evidence="8">During catalysis, the active site Cys acts as a nucleophile attacking the alpha-carbonyl group of tRNA-bound glutamate with the formation of a thioester intermediate between enzyme and glutamate, and the concomitant release of tRNA(Glu). The thioester intermediate is finally reduced by direct hydride transfer from NADPH, to form the product GSA.</text>
</comment>
<dbReference type="PANTHER" id="PTHR43013">
    <property type="entry name" value="GLUTAMYL-TRNA REDUCTASE"/>
    <property type="match status" value="1"/>
</dbReference>
<name>A0A0P7ZEP3_9EURY</name>
<dbReference type="GO" id="GO:0019353">
    <property type="term" value="P:protoporphyrinogen IX biosynthetic process from glutamate"/>
    <property type="evidence" value="ECO:0007669"/>
    <property type="project" value="TreeGrafter"/>
</dbReference>